<dbReference type="RefSeq" id="WP_131611903.1">
    <property type="nucleotide sequence ID" value="NZ_SJSM01000025.1"/>
</dbReference>
<accession>A0A4R0MK59</accession>
<dbReference type="SUPFAM" id="SSF54593">
    <property type="entry name" value="Glyoxalase/Bleomycin resistance protein/Dihydroxybiphenyl dioxygenase"/>
    <property type="match status" value="1"/>
</dbReference>
<dbReference type="OrthoDB" id="9804907at2"/>
<dbReference type="AlphaFoldDB" id="A0A4R0MK59"/>
<organism evidence="1 2">
    <name type="scientific">Pedobacter hiemivivus</name>
    <dbReference type="NCBI Taxonomy" id="2530454"/>
    <lineage>
        <taxon>Bacteria</taxon>
        <taxon>Pseudomonadati</taxon>
        <taxon>Bacteroidota</taxon>
        <taxon>Sphingobacteriia</taxon>
        <taxon>Sphingobacteriales</taxon>
        <taxon>Sphingobacteriaceae</taxon>
        <taxon>Pedobacter</taxon>
    </lineage>
</organism>
<gene>
    <name evidence="1" type="ORF">EZ444_23345</name>
</gene>
<dbReference type="Gene3D" id="3.10.180.10">
    <property type="entry name" value="2,3-Dihydroxybiphenyl 1,2-Dioxygenase, domain 1"/>
    <property type="match status" value="1"/>
</dbReference>
<dbReference type="Proteomes" id="UP000291117">
    <property type="component" value="Unassembled WGS sequence"/>
</dbReference>
<protein>
    <recommendedName>
        <fullName evidence="3">VOC family protein</fullName>
    </recommendedName>
</protein>
<dbReference type="InterPro" id="IPR029068">
    <property type="entry name" value="Glyas_Bleomycin-R_OHBP_Dase"/>
</dbReference>
<evidence type="ECO:0008006" key="3">
    <source>
        <dbReference type="Google" id="ProtNLM"/>
    </source>
</evidence>
<comment type="caution">
    <text evidence="1">The sequence shown here is derived from an EMBL/GenBank/DDBJ whole genome shotgun (WGS) entry which is preliminary data.</text>
</comment>
<evidence type="ECO:0000313" key="2">
    <source>
        <dbReference type="Proteomes" id="UP000291117"/>
    </source>
</evidence>
<name>A0A4R0MK59_9SPHI</name>
<dbReference type="EMBL" id="SJSM01000025">
    <property type="protein sequence ID" value="TCC86727.1"/>
    <property type="molecule type" value="Genomic_DNA"/>
</dbReference>
<evidence type="ECO:0000313" key="1">
    <source>
        <dbReference type="EMBL" id="TCC86727.1"/>
    </source>
</evidence>
<proteinExistence type="predicted"/>
<sequence>MDFNQVYQVVFVKCEESSLSFFCNIPGFTIAEKIEIQGKECPILQSGNGDLIMLVEKATIEADTIVLKTDDCVRDYYLFNQKNIPGLTKPRYVAHGMELCFLDPSGNRFILTEERDYSEA</sequence>
<keyword evidence="2" id="KW-1185">Reference proteome</keyword>
<reference evidence="1 2" key="1">
    <citation type="submission" date="2019-02" db="EMBL/GenBank/DDBJ databases">
        <title>Pedobacter sp. RP-3-8 sp. nov., isolated from Arctic soil.</title>
        <authorList>
            <person name="Dahal R.H."/>
        </authorList>
    </citation>
    <scope>NUCLEOTIDE SEQUENCE [LARGE SCALE GENOMIC DNA]</scope>
    <source>
        <strain evidence="1 2">RP-3-8</strain>
    </source>
</reference>